<evidence type="ECO:0000313" key="1">
    <source>
        <dbReference type="EMBL" id="BAS68156.1"/>
    </source>
</evidence>
<dbReference type="OrthoDB" id="9809155at2"/>
<proteinExistence type="predicted"/>
<evidence type="ECO:0008006" key="3">
    <source>
        <dbReference type="Google" id="ProtNLM"/>
    </source>
</evidence>
<evidence type="ECO:0000313" key="2">
    <source>
        <dbReference type="Proteomes" id="UP000067399"/>
    </source>
</evidence>
<keyword evidence="2" id="KW-1185">Reference proteome</keyword>
<dbReference type="Proteomes" id="UP000067399">
    <property type="component" value="Chromosome"/>
</dbReference>
<reference evidence="1 2" key="1">
    <citation type="journal article" date="2000" name="Mar. Ecol. Prog. Ser.">
        <title>Phylogenetic characterization of endosymbionts in three hydrothermal vent mussels: influence on host distributions.</title>
        <authorList>
            <person name="Fujiwara Y."/>
            <person name="Takai K."/>
            <person name="Uematsu K."/>
            <person name="Tsuchida S."/>
            <person name="Hunt J.C."/>
            <person name="Hashimoto J."/>
        </authorList>
    </citation>
    <scope>NUCLEOTIDE SEQUENCE [LARGE SCALE GENOMIC DNA]</scope>
    <source>
        <strain evidence="1 2">Myojin Knoll</strain>
    </source>
</reference>
<sequence length="97" mass="11486">MNIKILPSANDDLLNGYQFYEQQQQGLGGYFLNSLFSDIDSLLVYHGVHLVLFEKYHRLLSKRFPFAVYYTIENKVIIIYGVFDCRKQPAWIKSRFE</sequence>
<gene>
    <name evidence="1" type="ORF">BSEPE_1168</name>
</gene>
<dbReference type="InterPro" id="IPR035093">
    <property type="entry name" value="RelE/ParE_toxin_dom_sf"/>
</dbReference>
<dbReference type="KEGG" id="ebh:BSEPE_1168"/>
<accession>A0A0P0USB1</accession>
<dbReference type="EMBL" id="AP013042">
    <property type="protein sequence ID" value="BAS68156.1"/>
    <property type="molecule type" value="Genomic_DNA"/>
</dbReference>
<name>A0A0P0USB1_9GAMM</name>
<dbReference type="RefSeq" id="WP_066045099.1">
    <property type="nucleotide sequence ID" value="NZ_AP013042.1"/>
</dbReference>
<organism evidence="1 2">
    <name type="scientific">endosymbiont of Bathymodiolus septemdierum str. Myojin knoll</name>
    <dbReference type="NCBI Taxonomy" id="1303921"/>
    <lineage>
        <taxon>Bacteria</taxon>
        <taxon>Pseudomonadati</taxon>
        <taxon>Pseudomonadota</taxon>
        <taxon>Gammaproteobacteria</taxon>
        <taxon>sulfur-oxidizing symbionts</taxon>
    </lineage>
</organism>
<protein>
    <recommendedName>
        <fullName evidence="3">Type II toxin-antitoxin system RelE/ParE family toxin</fullName>
    </recommendedName>
</protein>
<dbReference type="STRING" id="1303921.BSEPE_1168"/>
<dbReference type="Gene3D" id="3.30.2310.20">
    <property type="entry name" value="RelE-like"/>
    <property type="match status" value="1"/>
</dbReference>
<reference evidence="1 2" key="2">
    <citation type="journal article" date="2016" name="ISME J.">
        <title>Heterogeneous composition of key metabolic gene clusters in a vent mussel symbiont population.</title>
        <authorList>
            <person name="Ikuta T."/>
            <person name="Takaki Y."/>
            <person name="Nagai Y."/>
            <person name="Shimamura S."/>
            <person name="Tsuda M."/>
            <person name="Kawagucci S."/>
            <person name="Aoki Y."/>
            <person name="Inoue K."/>
            <person name="Teruya M."/>
            <person name="Satou K."/>
            <person name="Teruya K."/>
            <person name="Shimoji M."/>
            <person name="Tamotsu H."/>
            <person name="Hirano T."/>
            <person name="Maruyama T."/>
            <person name="Yoshida T."/>
        </authorList>
    </citation>
    <scope>NUCLEOTIDE SEQUENCE [LARGE SCALE GENOMIC DNA]</scope>
    <source>
        <strain evidence="1 2">Myojin Knoll</strain>
    </source>
</reference>
<dbReference type="AlphaFoldDB" id="A0A0P0USB1"/>